<name>A0A0G1BCL5_9BACT</name>
<evidence type="ECO:0000313" key="1">
    <source>
        <dbReference type="EMBL" id="KKS44086.1"/>
    </source>
</evidence>
<protein>
    <submittedName>
        <fullName evidence="1">Uncharacterized protein</fullName>
    </submittedName>
</protein>
<dbReference type="Proteomes" id="UP000034875">
    <property type="component" value="Unassembled WGS sequence"/>
</dbReference>
<organism evidence="1 2">
    <name type="scientific">candidate division CPR1 bacterium GW2011_GWA2_42_17</name>
    <dbReference type="NCBI Taxonomy" id="1618341"/>
    <lineage>
        <taxon>Bacteria</taxon>
        <taxon>candidate division CPR1</taxon>
    </lineage>
</organism>
<dbReference type="AlphaFoldDB" id="A0A0G1BCL5"/>
<proteinExistence type="predicted"/>
<reference evidence="1 2" key="1">
    <citation type="journal article" date="2015" name="Nature">
        <title>rRNA introns, odd ribosomes, and small enigmatic genomes across a large radiation of phyla.</title>
        <authorList>
            <person name="Brown C.T."/>
            <person name="Hug L.A."/>
            <person name="Thomas B.C."/>
            <person name="Sharon I."/>
            <person name="Castelle C.J."/>
            <person name="Singh A."/>
            <person name="Wilkins M.J."/>
            <person name="Williams K.H."/>
            <person name="Banfield J.F."/>
        </authorList>
    </citation>
    <scope>NUCLEOTIDE SEQUENCE [LARGE SCALE GENOMIC DNA]</scope>
</reference>
<accession>A0A0G1BCL5</accession>
<sequence length="64" mass="7673">MRLSNKQTGRQDFVDNKVHELINALLPKTKQINWDIDVIANIRDNIYKEISRKVKGMNERRFYP</sequence>
<gene>
    <name evidence="1" type="ORF">UV05_C0012G0015</name>
</gene>
<comment type="caution">
    <text evidence="1">The sequence shown here is derived from an EMBL/GenBank/DDBJ whole genome shotgun (WGS) entry which is preliminary data.</text>
</comment>
<dbReference type="EMBL" id="LCCZ01000012">
    <property type="protein sequence ID" value="KKS44086.1"/>
    <property type="molecule type" value="Genomic_DNA"/>
</dbReference>
<evidence type="ECO:0000313" key="2">
    <source>
        <dbReference type="Proteomes" id="UP000034875"/>
    </source>
</evidence>